<evidence type="ECO:0000313" key="2">
    <source>
        <dbReference type="Proteomes" id="UP000221216"/>
    </source>
</evidence>
<protein>
    <submittedName>
        <fullName evidence="1">Uncharacterized protein</fullName>
    </submittedName>
</protein>
<dbReference type="Proteomes" id="UP000221216">
    <property type="component" value="Segment"/>
</dbReference>
<proteinExistence type="predicted"/>
<dbReference type="EMBL" id="KY709296">
    <property type="protein sequence ID" value="ARM70556.1"/>
    <property type="molecule type" value="Genomic_DNA"/>
</dbReference>
<gene>
    <name evidence="1" type="ORF">SppYZU05_30</name>
</gene>
<evidence type="ECO:0000313" key="1">
    <source>
        <dbReference type="EMBL" id="ARM70556.1"/>
    </source>
</evidence>
<reference evidence="1 2" key="1">
    <citation type="submission" date="2017-03" db="EMBL/GenBank/DDBJ databases">
        <title>Isolation of lytic bacteriophages infecting Shewanella putrefaciens and Shewanella baltica for biocontrol of fish and shrimp spoilage during chilled storage.</title>
        <authorList>
            <person name="Yang Z."/>
            <person name="Tao X."/>
            <person name="Gao L."/>
            <person name="Rao S."/>
        </authorList>
    </citation>
    <scope>NUCLEOTIDE SEQUENCE [LARGE SCALE GENOMIC DNA]</scope>
</reference>
<keyword evidence="2" id="KW-1185">Reference proteome</keyword>
<accession>A0A1W6JTH6</accession>
<name>A0A1W6JTH6_9CAUD</name>
<sequence length="58" mass="6682">MLKKYLVHVVAHNGYERIPPMMTSTVVETSKSAQELLDDHKQSPLDHQYYTNISIIPL</sequence>
<organism evidence="1 2">
    <name type="scientific">Shewanella phage SppYZU05</name>
    <dbReference type="NCBI Taxonomy" id="1970795"/>
    <lineage>
        <taxon>Viruses</taxon>
        <taxon>Duplodnaviria</taxon>
        <taxon>Heunggongvirae</taxon>
        <taxon>Uroviricota</taxon>
        <taxon>Caudoviricetes</taxon>
        <taxon>Chaseviridae</taxon>
        <taxon>Nefertitivirinae</taxon>
        <taxon>Yushanvirus</taxon>
        <taxon>Yushanvirus SppYZU05</taxon>
    </lineage>
</organism>